<keyword evidence="3" id="KW-0175">Coiled coil</keyword>
<dbReference type="GO" id="GO:0007155">
    <property type="term" value="P:cell adhesion"/>
    <property type="evidence" value="ECO:0007669"/>
    <property type="project" value="InterPro"/>
</dbReference>
<keyword evidence="8" id="KW-0966">Cell projection</keyword>
<dbReference type="AlphaFoldDB" id="A0A170NBA8"/>
<comment type="similarity">
    <text evidence="1 5">Belongs to the FliD family.</text>
</comment>
<comment type="caution">
    <text evidence="8">The sequence shown here is derived from an EMBL/GenBank/DDBJ whole genome shotgun (WGS) entry which is preliminary data.</text>
</comment>
<dbReference type="InterPro" id="IPR040026">
    <property type="entry name" value="FliD"/>
</dbReference>
<reference evidence="8 9" key="1">
    <citation type="journal article" date="2015" name="Biotechnol. Bioeng.">
        <title>Genome sequence and phenotypic characterization of Caulobacter segnis.</title>
        <authorList>
            <person name="Patel S."/>
            <person name="Fletcher B."/>
            <person name="Scott D.C."/>
            <person name="Ely B."/>
        </authorList>
    </citation>
    <scope>NUCLEOTIDE SEQUENCE [LARGE SCALE GENOMIC DNA]</scope>
    <source>
        <strain evidence="8 9">ERI-2</strain>
    </source>
</reference>
<dbReference type="InterPro" id="IPR010809">
    <property type="entry name" value="FliD_C"/>
</dbReference>
<evidence type="ECO:0000256" key="1">
    <source>
        <dbReference type="ARBA" id="ARBA00009764"/>
    </source>
</evidence>
<dbReference type="InterPro" id="IPR003481">
    <property type="entry name" value="FliD_N"/>
</dbReference>
<comment type="function">
    <text evidence="5">Required for morphogenesis and for the elongation of the flagellar filament by facilitating polymerization of the flagellin monomers at the tip of growing filament. Forms a capping structure, which prevents flagellin subunits (transported through the central channel of the flagellum) from leaking out without polymerization at the distal end.</text>
</comment>
<evidence type="ECO:0000259" key="6">
    <source>
        <dbReference type="Pfam" id="PF02465"/>
    </source>
</evidence>
<feature type="domain" description="Flagellar hook-associated protein 2 C-terminal" evidence="7">
    <location>
        <begin position="297"/>
        <end position="588"/>
    </location>
</feature>
<dbReference type="EMBL" id="LITT01000062">
    <property type="protein sequence ID" value="OAA83173.1"/>
    <property type="molecule type" value="Genomic_DNA"/>
</dbReference>
<dbReference type="GO" id="GO:0009424">
    <property type="term" value="C:bacterial-type flagellum hook"/>
    <property type="evidence" value="ECO:0007669"/>
    <property type="project" value="UniProtKB-UniRule"/>
</dbReference>
<evidence type="ECO:0000256" key="3">
    <source>
        <dbReference type="ARBA" id="ARBA00023054"/>
    </source>
</evidence>
<gene>
    <name evidence="8" type="ORF">WY13_03501</name>
</gene>
<dbReference type="GO" id="GO:0071973">
    <property type="term" value="P:bacterial-type flagellum-dependent cell motility"/>
    <property type="evidence" value="ECO:0007669"/>
    <property type="project" value="TreeGrafter"/>
</dbReference>
<evidence type="ECO:0000259" key="7">
    <source>
        <dbReference type="Pfam" id="PF07195"/>
    </source>
</evidence>
<name>A0A170NBA8_9CLOT</name>
<evidence type="ECO:0000313" key="9">
    <source>
        <dbReference type="Proteomes" id="UP000077407"/>
    </source>
</evidence>
<protein>
    <recommendedName>
        <fullName evidence="5">Flagellar hook-associated protein 2</fullName>
        <shortName evidence="5">HAP2</shortName>
    </recommendedName>
    <alternativeName>
        <fullName evidence="5">Flagellar cap protein</fullName>
    </alternativeName>
</protein>
<organism evidence="8 9">
    <name type="scientific">Clostridium ljungdahlii</name>
    <dbReference type="NCBI Taxonomy" id="1538"/>
    <lineage>
        <taxon>Bacteria</taxon>
        <taxon>Bacillati</taxon>
        <taxon>Bacillota</taxon>
        <taxon>Clostridia</taxon>
        <taxon>Eubacteriales</taxon>
        <taxon>Clostridiaceae</taxon>
        <taxon>Clostridium</taxon>
    </lineage>
</organism>
<dbReference type="OrthoDB" id="9776025at2"/>
<dbReference type="Pfam" id="PF07195">
    <property type="entry name" value="FliD_C"/>
    <property type="match status" value="1"/>
</dbReference>
<dbReference type="PATRIC" id="fig|1538.10.peg.3577"/>
<dbReference type="PANTHER" id="PTHR30288">
    <property type="entry name" value="FLAGELLAR CAP/ASSEMBLY PROTEIN FLID"/>
    <property type="match status" value="1"/>
</dbReference>
<dbReference type="GO" id="GO:0005576">
    <property type="term" value="C:extracellular region"/>
    <property type="evidence" value="ECO:0007669"/>
    <property type="project" value="UniProtKB-SubCell"/>
</dbReference>
<evidence type="ECO:0000313" key="8">
    <source>
        <dbReference type="EMBL" id="OAA83173.1"/>
    </source>
</evidence>
<dbReference type="PANTHER" id="PTHR30288:SF0">
    <property type="entry name" value="FLAGELLAR HOOK-ASSOCIATED PROTEIN 2"/>
    <property type="match status" value="1"/>
</dbReference>
<dbReference type="Pfam" id="PF02465">
    <property type="entry name" value="FliD_N"/>
    <property type="match status" value="1"/>
</dbReference>
<proteinExistence type="inferred from homology"/>
<comment type="subcellular location">
    <subcellularLocation>
        <location evidence="5">Secreted</location>
    </subcellularLocation>
    <subcellularLocation>
        <location evidence="5">Bacterial flagellum</location>
    </subcellularLocation>
</comment>
<dbReference type="GO" id="GO:0009421">
    <property type="term" value="C:bacterial-type flagellum filament cap"/>
    <property type="evidence" value="ECO:0007669"/>
    <property type="project" value="InterPro"/>
</dbReference>
<dbReference type="Proteomes" id="UP000077407">
    <property type="component" value="Unassembled WGS sequence"/>
</dbReference>
<keyword evidence="8" id="KW-0282">Flagellum</keyword>
<sequence>MSDVSSVTSGTTGAGGGNMIRLTGLASGLDVDALVKKMMAADQAKLDKAKQDQQTTEWKQEAYQDIIKNIKDLQSSFFDSSSSDNDILSATNFAPFTVGGADGSSTVDTSVATFTPGVGAKTGKYSISVKQLAKGAGVGNTVTTLPTATPASAKAALSTKLTDINSSLSGSIKLALNANGATSDVNVTLDNTSGNATLGDLINAINNQGSGSVKATYSELTGQFNLNSTKTGSDTSLSIKSGSTASLSTILGFSAANSGGVTTANWTVSSTSTDTATGTIQKGQNADVIITPPGGSGVEVTDKTSNNFTIDGMTYTLSSEGTDSTHPVTASVTIGQDTQKVYDKIKSFIDKYNAIVDEIQTKLTEKPNSDYKPLTDAQKAEMSSTQITAWETKAKVGILRNDDNLQNLLDNLTTAFTTAVNNTGLSMGRYGGNSIGIDTSQDYTTPDHIDIADPTALKIAISTNCDQILKIFTNVSAAPAPIAADGSTKYDSSTQEYQEDGVFTRINTILQKNVGFTNTTLNTAILTSFANKQYDFTITGTGGKNTLPDQLYEEQLNIKKITDQMSTDQEKYYKQFSDLETVMNQLNSQQSQLSSMLGN</sequence>
<evidence type="ECO:0000256" key="4">
    <source>
        <dbReference type="ARBA" id="ARBA00023143"/>
    </source>
</evidence>
<evidence type="ECO:0000256" key="2">
    <source>
        <dbReference type="ARBA" id="ARBA00011255"/>
    </source>
</evidence>
<accession>A0A170NBA8</accession>
<keyword evidence="4 5" id="KW-0975">Bacterial flagellum</keyword>
<feature type="domain" description="Flagellar hook-associated protein 2 N-terminal" evidence="6">
    <location>
        <begin position="27"/>
        <end position="135"/>
    </location>
</feature>
<evidence type="ECO:0000256" key="5">
    <source>
        <dbReference type="RuleBase" id="RU362066"/>
    </source>
</evidence>
<keyword evidence="5" id="KW-0964">Secreted</keyword>
<keyword evidence="8" id="KW-0969">Cilium</keyword>
<dbReference type="RefSeq" id="WP_063556782.1">
    <property type="nucleotide sequence ID" value="NZ_LITT01000062.1"/>
</dbReference>
<comment type="subunit">
    <text evidence="2 5">Homopentamer.</text>
</comment>